<protein>
    <recommendedName>
        <fullName evidence="2">2EXR domain-containing protein</fullName>
    </recommendedName>
</protein>
<evidence type="ECO:0000259" key="2">
    <source>
        <dbReference type="Pfam" id="PF20150"/>
    </source>
</evidence>
<dbReference type="eggNOG" id="ENOG502SUGA">
    <property type="taxonomic scope" value="Eukaryota"/>
</dbReference>
<dbReference type="AlphaFoldDB" id="G9MJJ0"/>
<dbReference type="GeneID" id="25796330"/>
<gene>
    <name evidence="3" type="ORF">TRIVIDRAFT_62321</name>
</gene>
<dbReference type="HOGENOM" id="CLU_424894_0_0_1"/>
<dbReference type="OMA" id="THAYRFA"/>
<keyword evidence="1" id="KW-0175">Coiled coil</keyword>
<comment type="caution">
    <text evidence="3">The sequence shown here is derived from an EMBL/GenBank/DDBJ whole genome shotgun (WGS) entry which is preliminary data.</text>
</comment>
<dbReference type="Pfam" id="PF20150">
    <property type="entry name" value="2EXR"/>
    <property type="match status" value="1"/>
</dbReference>
<organism evidence="3 4">
    <name type="scientific">Hypocrea virens (strain Gv29-8 / FGSC 10586)</name>
    <name type="common">Gliocladium virens</name>
    <name type="synonym">Trichoderma virens</name>
    <dbReference type="NCBI Taxonomy" id="413071"/>
    <lineage>
        <taxon>Eukaryota</taxon>
        <taxon>Fungi</taxon>
        <taxon>Dikarya</taxon>
        <taxon>Ascomycota</taxon>
        <taxon>Pezizomycotina</taxon>
        <taxon>Sordariomycetes</taxon>
        <taxon>Hypocreomycetidae</taxon>
        <taxon>Hypocreales</taxon>
        <taxon>Hypocreaceae</taxon>
        <taxon>Trichoderma</taxon>
    </lineage>
</organism>
<dbReference type="InterPro" id="IPR045518">
    <property type="entry name" value="2EXR"/>
</dbReference>
<proteinExistence type="predicted"/>
<name>G9MJJ0_HYPVG</name>
<dbReference type="OrthoDB" id="5419928at2759"/>
<feature type="coiled-coil region" evidence="1">
    <location>
        <begin position="212"/>
        <end position="268"/>
    </location>
</feature>
<dbReference type="InParanoid" id="G9MJJ0"/>
<evidence type="ECO:0000313" key="4">
    <source>
        <dbReference type="Proteomes" id="UP000007115"/>
    </source>
</evidence>
<evidence type="ECO:0000313" key="3">
    <source>
        <dbReference type="EMBL" id="EHK25653.1"/>
    </source>
</evidence>
<dbReference type="STRING" id="413071.G9MJJ0"/>
<dbReference type="EMBL" id="ABDF02000003">
    <property type="protein sequence ID" value="EHK25653.1"/>
    <property type="molecule type" value="Genomic_DNA"/>
</dbReference>
<sequence>MDSDQESDPFTNHSSEIEAEIFEGFANVATVPEGEELESETQAYHSLVNEGGRPSHPLSLVESIISAPGQYRDILAFWQEQTDEWQVFTKQLSRWKMFLSHQKTSRHNGRYPSHLEELTERLERHGFALPPGFDKASNGFCRQIEKQNKLATWIEYINYELTRRDEYDKWLETCQPGYDAALAQLMDAQVLGPFEQVRTPTSDICRPSSLEIARLRDERRRAEEACETAKDRLSWRDPRRGPRTAQQMEREQRLFTEARERLRMINKRGYVISDFARKTHAYRFAQDRSERHELLLRWAMDQIPLIEDELRKEDQSAFVADLRGVPPNQDQVVERSFPIFQQLPPEIRHRIWGELIPRSPSVHFFDVLNHQRRRHLASYWSTEEFRVRATTSRDSGYLSVYTLLATCRESRHVVETYYMCRRRGIKCPLSGGSITFSEQPPDFRTFDWIPYDDMIVLNFPPKQVTHLPAGNAFTLSPGPGQAARRIGACVPAELLTMNQFSPADEGEGDDDAAQIALIPYFINKLHRPVHPDHETDSVSQGIWKLYLVIEGWVVNHVLMQLSMGLDTNIPLERWSSDPVAWLCQSARKEERTQLWRGIMEVNPEDAPPPGEPIDRQLWWLGSGDSALSSIDLGDAAQKGPGEKLREFMETLAQECDLLPWHKGFEGVEALGWMEPAGMDIGRANPWDLVDAIRNRGGRPLAL</sequence>
<accession>G9MJJ0</accession>
<dbReference type="RefSeq" id="XP_013959856.1">
    <property type="nucleotide sequence ID" value="XM_014104381.1"/>
</dbReference>
<dbReference type="VEuPathDB" id="FungiDB:TRIVIDRAFT_62321"/>
<keyword evidence="4" id="KW-1185">Reference proteome</keyword>
<reference evidence="3 4" key="1">
    <citation type="journal article" date="2011" name="Genome Biol.">
        <title>Comparative genome sequence analysis underscores mycoparasitism as the ancestral life style of Trichoderma.</title>
        <authorList>
            <person name="Kubicek C.P."/>
            <person name="Herrera-Estrella A."/>
            <person name="Seidl-Seiboth V."/>
            <person name="Martinez D.A."/>
            <person name="Druzhinina I.S."/>
            <person name="Thon M."/>
            <person name="Zeilinger S."/>
            <person name="Casas-Flores S."/>
            <person name="Horwitz B.A."/>
            <person name="Mukherjee P.K."/>
            <person name="Mukherjee M."/>
            <person name="Kredics L."/>
            <person name="Alcaraz L.D."/>
            <person name="Aerts A."/>
            <person name="Antal Z."/>
            <person name="Atanasova L."/>
            <person name="Cervantes-Badillo M.G."/>
            <person name="Challacombe J."/>
            <person name="Chertkov O."/>
            <person name="McCluskey K."/>
            <person name="Coulpier F."/>
            <person name="Deshpande N."/>
            <person name="von Doehren H."/>
            <person name="Ebbole D.J."/>
            <person name="Esquivel-Naranjo E.U."/>
            <person name="Fekete E."/>
            <person name="Flipphi M."/>
            <person name="Glaser F."/>
            <person name="Gomez-Rodriguez E.Y."/>
            <person name="Gruber S."/>
            <person name="Han C."/>
            <person name="Henrissat B."/>
            <person name="Hermosa R."/>
            <person name="Hernandez-Onate M."/>
            <person name="Karaffa L."/>
            <person name="Kosti I."/>
            <person name="Le Crom S."/>
            <person name="Lindquist E."/>
            <person name="Lucas S."/>
            <person name="Luebeck M."/>
            <person name="Luebeck P.S."/>
            <person name="Margeot A."/>
            <person name="Metz B."/>
            <person name="Misra M."/>
            <person name="Nevalainen H."/>
            <person name="Omann M."/>
            <person name="Packer N."/>
            <person name="Perrone G."/>
            <person name="Uresti-Rivera E.E."/>
            <person name="Salamov A."/>
            <person name="Schmoll M."/>
            <person name="Seiboth B."/>
            <person name="Shapiro H."/>
            <person name="Sukno S."/>
            <person name="Tamayo-Ramos J.A."/>
            <person name="Tisch D."/>
            <person name="Wiest A."/>
            <person name="Wilkinson H.H."/>
            <person name="Zhang M."/>
            <person name="Coutinho P.M."/>
            <person name="Kenerley C.M."/>
            <person name="Monte E."/>
            <person name="Baker S.E."/>
            <person name="Grigoriev I.V."/>
        </authorList>
    </citation>
    <scope>NUCLEOTIDE SEQUENCE [LARGE SCALE GENOMIC DNA]</scope>
    <source>
        <strain evidence="4">Gv29-8 / FGSC 10586</strain>
    </source>
</reference>
<dbReference type="Proteomes" id="UP000007115">
    <property type="component" value="Unassembled WGS sequence"/>
</dbReference>
<evidence type="ECO:0000256" key="1">
    <source>
        <dbReference type="SAM" id="Coils"/>
    </source>
</evidence>
<feature type="domain" description="2EXR" evidence="2">
    <location>
        <begin position="337"/>
        <end position="419"/>
    </location>
</feature>